<dbReference type="Proteomes" id="UP000297299">
    <property type="component" value="Unassembled WGS sequence"/>
</dbReference>
<dbReference type="OrthoDB" id="3472142at2759"/>
<name>A0A4Y8CJS7_9HELO</name>
<evidence type="ECO:0000313" key="2">
    <source>
        <dbReference type="Proteomes" id="UP000297299"/>
    </source>
</evidence>
<protein>
    <submittedName>
        <fullName evidence="1">Uncharacterized protein</fullName>
    </submittedName>
</protein>
<sequence length="670" mass="77140">MMVEFFERMRALADKLHDRARISVSHLHDSNSDKRLKDELCELKKYLSTIHARFPDVQGTSGQNGNPRSSGELVRILISVHANLEATLKLIEEEDARSDPAIEKPFLWESELLNSNAEAIAFENHKLRVLLCTFDPDEDVKAAIPPHWKERRSQKIRRYVETEIQRCGRQRREVNPQDTHQIKWNELNDAGYLKLVSGHKRCEVSAESWEAYVQCFIQNLQIAREESCEPSHRWICLMICSHSLMSARGSREYREFSNLFKDPQDLYIISTGITLHHYTTELEILLFDTLTELETEYLKPDAVQEWNKTKNLQQSTLLTPQTPPIVQDTHEIVSTGLTQSTGIDEYVVIFKCQLNGEQVDHVIKIRKDAKGALTLDFDKELRLWPHTFLAFRGLDLRKASIHPNYHPVGSYMCDLTLERKLRGRPDITSGRLSFQSSKDLKEFQRVLTGYKVLVDFQQGIKLRTLGKYSIGSIDAITGRLQILLKDFSTGNDSTQVDAGSSLRRASTSLSTMSGTTFASIATLKAQQAIPGSQLTTIDEGKGLQIEMLVPPPPLVIMFVESSSRDGKIQRGQILAFRFAEHSKLDRKKCKPDDKIPRCFVDYPSRCDIEIGHSKFPQNPKELRWLEVSFLNDEEREIFTKQLEDARKIYHRRMEQHNQGMEFMRQSRYNT</sequence>
<reference evidence="1 2" key="1">
    <citation type="submission" date="2017-11" db="EMBL/GenBank/DDBJ databases">
        <title>Comparative genomics of Botrytis spp.</title>
        <authorList>
            <person name="Valero-Jimenez C.A."/>
            <person name="Tapia P."/>
            <person name="Veloso J."/>
            <person name="Silva-Moreno E."/>
            <person name="Staats M."/>
            <person name="Valdes J.H."/>
            <person name="Van Kan J.A.L."/>
        </authorList>
    </citation>
    <scope>NUCLEOTIDE SEQUENCE [LARGE SCALE GENOMIC DNA]</scope>
    <source>
        <strain evidence="1 2">MUCL2830</strain>
    </source>
</reference>
<organism evidence="1 2">
    <name type="scientific">Botryotinia calthae</name>
    <dbReference type="NCBI Taxonomy" id="38488"/>
    <lineage>
        <taxon>Eukaryota</taxon>
        <taxon>Fungi</taxon>
        <taxon>Dikarya</taxon>
        <taxon>Ascomycota</taxon>
        <taxon>Pezizomycotina</taxon>
        <taxon>Leotiomycetes</taxon>
        <taxon>Helotiales</taxon>
        <taxon>Sclerotiniaceae</taxon>
        <taxon>Botryotinia</taxon>
    </lineage>
</organism>
<evidence type="ECO:0000313" key="1">
    <source>
        <dbReference type="EMBL" id="TEY36168.1"/>
    </source>
</evidence>
<dbReference type="EMBL" id="PHWZ01000561">
    <property type="protein sequence ID" value="TEY36168.1"/>
    <property type="molecule type" value="Genomic_DNA"/>
</dbReference>
<dbReference type="AlphaFoldDB" id="A0A4Y8CJS7"/>
<proteinExistence type="predicted"/>
<comment type="caution">
    <text evidence="1">The sequence shown here is derived from an EMBL/GenBank/DDBJ whole genome shotgun (WGS) entry which is preliminary data.</text>
</comment>
<keyword evidence="2" id="KW-1185">Reference proteome</keyword>
<gene>
    <name evidence="1" type="ORF">BOTCAL_0563g00040</name>
</gene>
<accession>A0A4Y8CJS7</accession>